<evidence type="ECO:0000313" key="1">
    <source>
        <dbReference type="EnsemblMetazoa" id="CJA35831.1"/>
    </source>
</evidence>
<accession>A0A8R1IS29</accession>
<sequence length="122" mass="14247">MPRRQKDLEDDVLHLEFHFDNHRNTSYTYSCGADITGGKVCRGDGKIIVYSIELHQENMSLQTLFCLRLFKYHCDFVVAHKKLGGVSFFDDATLFLFDFLMTVLRNMTEISRCPDLRYLLSL</sequence>
<dbReference type="Proteomes" id="UP000005237">
    <property type="component" value="Unassembled WGS sequence"/>
</dbReference>
<dbReference type="EnsemblMetazoa" id="CJA35831.1">
    <property type="protein sequence ID" value="CJA35831.1"/>
    <property type="gene ID" value="WBGene00211678"/>
</dbReference>
<dbReference type="AlphaFoldDB" id="A0A8R1IS29"/>
<organism evidence="1 2">
    <name type="scientific">Caenorhabditis japonica</name>
    <dbReference type="NCBI Taxonomy" id="281687"/>
    <lineage>
        <taxon>Eukaryota</taxon>
        <taxon>Metazoa</taxon>
        <taxon>Ecdysozoa</taxon>
        <taxon>Nematoda</taxon>
        <taxon>Chromadorea</taxon>
        <taxon>Rhabditida</taxon>
        <taxon>Rhabditina</taxon>
        <taxon>Rhabditomorpha</taxon>
        <taxon>Rhabditoidea</taxon>
        <taxon>Rhabditidae</taxon>
        <taxon>Peloderinae</taxon>
        <taxon>Caenorhabditis</taxon>
    </lineage>
</organism>
<name>A0A8R1IS29_CAEJA</name>
<reference evidence="2" key="1">
    <citation type="submission" date="2010-08" db="EMBL/GenBank/DDBJ databases">
        <authorList>
            <consortium name="Caenorhabditis japonica Sequencing Consortium"/>
            <person name="Wilson R.K."/>
        </authorList>
    </citation>
    <scope>NUCLEOTIDE SEQUENCE [LARGE SCALE GENOMIC DNA]</scope>
    <source>
        <strain evidence="2">DF5081</strain>
    </source>
</reference>
<keyword evidence="2" id="KW-1185">Reference proteome</keyword>
<reference evidence="1" key="2">
    <citation type="submission" date="2022-06" db="UniProtKB">
        <authorList>
            <consortium name="EnsemblMetazoa"/>
        </authorList>
    </citation>
    <scope>IDENTIFICATION</scope>
    <source>
        <strain evidence="1">DF5081</strain>
    </source>
</reference>
<evidence type="ECO:0000313" key="2">
    <source>
        <dbReference type="Proteomes" id="UP000005237"/>
    </source>
</evidence>
<proteinExistence type="predicted"/>
<protein>
    <submittedName>
        <fullName evidence="1">Uncharacterized protein</fullName>
    </submittedName>
</protein>